<evidence type="ECO:0000313" key="2">
    <source>
        <dbReference type="EMBL" id="AJP47716.1"/>
    </source>
</evidence>
<evidence type="ECO:0000259" key="1">
    <source>
        <dbReference type="Pfam" id="PF06745"/>
    </source>
</evidence>
<sequence length="156" mass="17100">MIDSTTQLRHLATDDIQFRKNALGLVNFLNSTGCTTLLAYEPNEPAYDMSVGLAVDRGLESGTTTLLSGPAGTGKTTLGMQFLVHMAIATQKCTALFSFEESPSFIATRSHSIGMPIDAVLASDRLRIVRVNPLEPYPDEFLSWCANRSKRRMAAW</sequence>
<dbReference type="InterPro" id="IPR051347">
    <property type="entry name" value="Circadian_clock_KaiC-rel"/>
</dbReference>
<dbReference type="Pfam" id="PF06745">
    <property type="entry name" value="ATPase"/>
    <property type="match status" value="1"/>
</dbReference>
<gene>
    <name evidence="2" type="ORF">PG1C_03065</name>
</gene>
<dbReference type="RefSeq" id="WP_237218268.1">
    <property type="nucleotide sequence ID" value="NZ_CP010554.1"/>
</dbReference>
<dbReference type="InterPro" id="IPR027417">
    <property type="entry name" value="P-loop_NTPase"/>
</dbReference>
<reference evidence="2 3" key="1">
    <citation type="journal article" date="2015" name="Genome Announc.">
        <title>Complete Genome Sequence of a Novel Bacterium within the Family Rhodocyclaceae That Degrades Polycyclic Aromatic Hydrocarbons.</title>
        <authorList>
            <person name="Singleton D.R."/>
            <person name="Dickey A.N."/>
            <person name="Scholl E.H."/>
            <person name="Wright F.A."/>
            <person name="Aitken M.D."/>
        </authorList>
    </citation>
    <scope>NUCLEOTIDE SEQUENCE [LARGE SCALE GENOMIC DNA]</scope>
    <source>
        <strain evidence="3">PG1-Ca6</strain>
    </source>
</reference>
<dbReference type="Proteomes" id="UP000061603">
    <property type="component" value="Chromosome"/>
</dbReference>
<organism evidence="2 3">
    <name type="scientific">Rugosibacter aromaticivorans</name>
    <dbReference type="NCBI Taxonomy" id="1565605"/>
    <lineage>
        <taxon>Bacteria</taxon>
        <taxon>Pseudomonadati</taxon>
        <taxon>Pseudomonadota</taxon>
        <taxon>Betaproteobacteria</taxon>
        <taxon>Nitrosomonadales</taxon>
        <taxon>Sterolibacteriaceae</taxon>
        <taxon>Rugosibacter</taxon>
    </lineage>
</organism>
<keyword evidence="3" id="KW-1185">Reference proteome</keyword>
<dbReference type="SUPFAM" id="SSF52540">
    <property type="entry name" value="P-loop containing nucleoside triphosphate hydrolases"/>
    <property type="match status" value="1"/>
</dbReference>
<protein>
    <recommendedName>
        <fullName evidence="1">KaiC-like domain-containing protein</fullName>
    </recommendedName>
</protein>
<dbReference type="Gene3D" id="3.40.50.300">
    <property type="entry name" value="P-loop containing nucleotide triphosphate hydrolases"/>
    <property type="match status" value="1"/>
</dbReference>
<dbReference type="AlphaFoldDB" id="A0A0C5JK31"/>
<proteinExistence type="predicted"/>
<dbReference type="KEGG" id="rbu:PG1C_03065"/>
<dbReference type="STRING" id="1565605.PG1C_03065"/>
<feature type="domain" description="KaiC-like" evidence="1">
    <location>
        <begin position="56"/>
        <end position="130"/>
    </location>
</feature>
<evidence type="ECO:0000313" key="3">
    <source>
        <dbReference type="Proteomes" id="UP000061603"/>
    </source>
</evidence>
<dbReference type="EMBL" id="CP010554">
    <property type="protein sequence ID" value="AJP47716.1"/>
    <property type="molecule type" value="Genomic_DNA"/>
</dbReference>
<dbReference type="PANTHER" id="PTHR42926:SF1">
    <property type="entry name" value="CIRCADIAN CLOCK OSCILLATOR PROTEIN KAIC 1"/>
    <property type="match status" value="1"/>
</dbReference>
<name>A0A0C5JK31_9PROT</name>
<dbReference type="PANTHER" id="PTHR42926">
    <property type="match status" value="1"/>
</dbReference>
<dbReference type="HOGENOM" id="CLU_1685200_0_0_4"/>
<dbReference type="InterPro" id="IPR014774">
    <property type="entry name" value="KaiC-like_dom"/>
</dbReference>
<accession>A0A0C5JK31</accession>